<dbReference type="Proteomes" id="UP001172159">
    <property type="component" value="Unassembled WGS sequence"/>
</dbReference>
<organism evidence="1 2">
    <name type="scientific">Apiosordaria backusii</name>
    <dbReference type="NCBI Taxonomy" id="314023"/>
    <lineage>
        <taxon>Eukaryota</taxon>
        <taxon>Fungi</taxon>
        <taxon>Dikarya</taxon>
        <taxon>Ascomycota</taxon>
        <taxon>Pezizomycotina</taxon>
        <taxon>Sordariomycetes</taxon>
        <taxon>Sordariomycetidae</taxon>
        <taxon>Sordariales</taxon>
        <taxon>Lasiosphaeriaceae</taxon>
        <taxon>Apiosordaria</taxon>
    </lineage>
</organism>
<evidence type="ECO:0000313" key="1">
    <source>
        <dbReference type="EMBL" id="KAK0726428.1"/>
    </source>
</evidence>
<sequence length="339" mass="37472">MALHNKLYHTTGEFVVIDDDGGDDLGERAPMKRSFENMSEIPKYNGPRPKVLVFKADSVVENRAGICHAVHAAFRTAFPEVPMPSQDDIMEAYSYTNFWDEVLAHCGVSKAMYRAKRGQSEKAYMQAFVDNECADKLIFFSDSVRVLRAAKEHGFVLALDGVHASQTPLLVEAMRKFQTTDIFDIYLDLEGAWISRGPDAPPRPILSSDILVAYDEYLQAKGLKVEGDNSNALRRDEVMAVVGSIKGLMSLLENQEKKADGELWGCKLCYVARTEAEVLEGVSSLLDLEVEDLDELGYSLFNLPLPATAPARPVLASSSAALPSTEEVIEITDGEEEEI</sequence>
<evidence type="ECO:0000313" key="2">
    <source>
        <dbReference type="Proteomes" id="UP001172159"/>
    </source>
</evidence>
<name>A0AA40B2P6_9PEZI</name>
<proteinExistence type="predicted"/>
<comment type="caution">
    <text evidence="1">The sequence shown here is derived from an EMBL/GenBank/DDBJ whole genome shotgun (WGS) entry which is preliminary data.</text>
</comment>
<accession>A0AA40B2P6</accession>
<reference evidence="1" key="1">
    <citation type="submission" date="2023-06" db="EMBL/GenBank/DDBJ databases">
        <title>Genome-scale phylogeny and comparative genomics of the fungal order Sordariales.</title>
        <authorList>
            <consortium name="Lawrence Berkeley National Laboratory"/>
            <person name="Hensen N."/>
            <person name="Bonometti L."/>
            <person name="Westerberg I."/>
            <person name="Brannstrom I.O."/>
            <person name="Guillou S."/>
            <person name="Cros-Aarteil S."/>
            <person name="Calhoun S."/>
            <person name="Haridas S."/>
            <person name="Kuo A."/>
            <person name="Mondo S."/>
            <person name="Pangilinan J."/>
            <person name="Riley R."/>
            <person name="Labutti K."/>
            <person name="Andreopoulos B."/>
            <person name="Lipzen A."/>
            <person name="Chen C."/>
            <person name="Yanf M."/>
            <person name="Daum C."/>
            <person name="Ng V."/>
            <person name="Clum A."/>
            <person name="Steindorff A."/>
            <person name="Ohm R."/>
            <person name="Martin F."/>
            <person name="Silar P."/>
            <person name="Natvig D."/>
            <person name="Lalanne C."/>
            <person name="Gautier V."/>
            <person name="Ament-Velasquez S.L."/>
            <person name="Kruys A."/>
            <person name="Hutchinson M.I."/>
            <person name="Powell A.J."/>
            <person name="Barry K."/>
            <person name="Miller A.N."/>
            <person name="Grigoriev I.V."/>
            <person name="Debuchy R."/>
            <person name="Gladieux P."/>
            <person name="Thoren M.H."/>
            <person name="Johannesson H."/>
        </authorList>
    </citation>
    <scope>NUCLEOTIDE SEQUENCE</scope>
    <source>
        <strain evidence="1">CBS 540.89</strain>
    </source>
</reference>
<keyword evidence="2" id="KW-1185">Reference proteome</keyword>
<protein>
    <submittedName>
        <fullName evidence="1">Uncharacterized protein</fullName>
    </submittedName>
</protein>
<dbReference type="AlphaFoldDB" id="A0AA40B2P6"/>
<gene>
    <name evidence="1" type="ORF">B0T21DRAFT_394918</name>
</gene>
<dbReference type="EMBL" id="JAUKTV010000010">
    <property type="protein sequence ID" value="KAK0726428.1"/>
    <property type="molecule type" value="Genomic_DNA"/>
</dbReference>